<dbReference type="AlphaFoldDB" id="A0A561SKA0"/>
<accession>A0A561SKA0</accession>
<feature type="domain" description="Cupin type-1" evidence="2">
    <location>
        <begin position="32"/>
        <end position="93"/>
    </location>
</feature>
<evidence type="ECO:0000259" key="2">
    <source>
        <dbReference type="Pfam" id="PF00190"/>
    </source>
</evidence>
<feature type="compositionally biased region" description="Basic and acidic residues" evidence="1">
    <location>
        <begin position="238"/>
        <end position="251"/>
    </location>
</feature>
<dbReference type="SUPFAM" id="SSF51182">
    <property type="entry name" value="RmlC-like cupins"/>
    <property type="match status" value="1"/>
</dbReference>
<protein>
    <submittedName>
        <fullName evidence="3">Cupin domain</fullName>
    </submittedName>
</protein>
<reference evidence="3 4" key="1">
    <citation type="submission" date="2019-06" db="EMBL/GenBank/DDBJ databases">
        <title>Sequencing the genomes of 1000 actinobacteria strains.</title>
        <authorList>
            <person name="Klenk H.-P."/>
        </authorList>
    </citation>
    <scope>NUCLEOTIDE SEQUENCE [LARGE SCALE GENOMIC DNA]</scope>
    <source>
        <strain evidence="3 4">DSM 45671</strain>
    </source>
</reference>
<gene>
    <name evidence="3" type="ORF">FHX44_111157</name>
</gene>
<evidence type="ECO:0000256" key="1">
    <source>
        <dbReference type="SAM" id="MobiDB-lite"/>
    </source>
</evidence>
<feature type="region of interest" description="Disordered" evidence="1">
    <location>
        <begin position="221"/>
        <end position="251"/>
    </location>
</feature>
<comment type="caution">
    <text evidence="3">The sequence shown here is derived from an EMBL/GenBank/DDBJ whole genome shotgun (WGS) entry which is preliminary data.</text>
</comment>
<name>A0A561SKA0_9PSEU</name>
<dbReference type="EMBL" id="VIWU01000001">
    <property type="protein sequence ID" value="TWF75273.1"/>
    <property type="molecule type" value="Genomic_DNA"/>
</dbReference>
<dbReference type="RefSeq" id="WP_212612345.1">
    <property type="nucleotide sequence ID" value="NZ_VIWU01000001.1"/>
</dbReference>
<dbReference type="InterPro" id="IPR014710">
    <property type="entry name" value="RmlC-like_jellyroll"/>
</dbReference>
<keyword evidence="4" id="KW-1185">Reference proteome</keyword>
<evidence type="ECO:0000313" key="4">
    <source>
        <dbReference type="Proteomes" id="UP000321261"/>
    </source>
</evidence>
<dbReference type="InterPro" id="IPR006045">
    <property type="entry name" value="Cupin_1"/>
</dbReference>
<sequence>MSGPLPDFPGAVGITALRVYPWQAADGLCGGSPHMHLCCTEGYIVIGGAGRVQTLTTDGFAEAPLRPGDVVWFTPGTIHRAVNDGDLCVVALMQNSGLPESGDAVLTLPPQYLTDRETYQRAVSLAGPGGPSPDRARARRDLAIEGFAELRRHSEAGNGEALEAFFAAAVALVRPQLASWRDRWEQGAAAASRRTGQQIEALAAGDHRHLREAAVARIEQPPAATLGMCGHLSPYDPGPHRREARSPEREE</sequence>
<dbReference type="Gene3D" id="2.60.120.10">
    <property type="entry name" value="Jelly Rolls"/>
    <property type="match status" value="1"/>
</dbReference>
<proteinExistence type="predicted"/>
<dbReference type="InterPro" id="IPR011051">
    <property type="entry name" value="RmlC_Cupin_sf"/>
</dbReference>
<organism evidence="3 4">
    <name type="scientific">Pseudonocardia hierapolitana</name>
    <dbReference type="NCBI Taxonomy" id="1128676"/>
    <lineage>
        <taxon>Bacteria</taxon>
        <taxon>Bacillati</taxon>
        <taxon>Actinomycetota</taxon>
        <taxon>Actinomycetes</taxon>
        <taxon>Pseudonocardiales</taxon>
        <taxon>Pseudonocardiaceae</taxon>
        <taxon>Pseudonocardia</taxon>
    </lineage>
</organism>
<dbReference type="Proteomes" id="UP000321261">
    <property type="component" value="Unassembled WGS sequence"/>
</dbReference>
<evidence type="ECO:0000313" key="3">
    <source>
        <dbReference type="EMBL" id="TWF75273.1"/>
    </source>
</evidence>
<dbReference type="Pfam" id="PF00190">
    <property type="entry name" value="Cupin_1"/>
    <property type="match status" value="1"/>
</dbReference>